<protein>
    <submittedName>
        <fullName evidence="2">Uncharacterized protein</fullName>
    </submittedName>
</protein>
<evidence type="ECO:0000313" key="3">
    <source>
        <dbReference type="Proteomes" id="UP001159427"/>
    </source>
</evidence>
<dbReference type="PANTHER" id="PTHR31859:SF9">
    <property type="entry name" value="TETRATRICOPEPTIDE REPEAT PROTEIN 39B"/>
    <property type="match status" value="1"/>
</dbReference>
<dbReference type="PANTHER" id="PTHR31859">
    <property type="entry name" value="TETRATRICOPEPTIDE REPEAT PROTEIN 39 FAMILY MEMBER"/>
    <property type="match status" value="1"/>
</dbReference>
<dbReference type="SUPFAM" id="SSF48452">
    <property type="entry name" value="TPR-like"/>
    <property type="match status" value="1"/>
</dbReference>
<evidence type="ECO:0000256" key="1">
    <source>
        <dbReference type="SAM" id="MobiDB-lite"/>
    </source>
</evidence>
<organism evidence="2 3">
    <name type="scientific">Porites evermanni</name>
    <dbReference type="NCBI Taxonomy" id="104178"/>
    <lineage>
        <taxon>Eukaryota</taxon>
        <taxon>Metazoa</taxon>
        <taxon>Cnidaria</taxon>
        <taxon>Anthozoa</taxon>
        <taxon>Hexacorallia</taxon>
        <taxon>Scleractinia</taxon>
        <taxon>Fungiina</taxon>
        <taxon>Poritidae</taxon>
        <taxon>Porites</taxon>
    </lineage>
</organism>
<dbReference type="Pfam" id="PF10300">
    <property type="entry name" value="Iml2-TPR_39"/>
    <property type="match status" value="1"/>
</dbReference>
<feature type="compositionally biased region" description="Acidic residues" evidence="1">
    <location>
        <begin position="173"/>
        <end position="184"/>
    </location>
</feature>
<dbReference type="InterPro" id="IPR011990">
    <property type="entry name" value="TPR-like_helical_dom_sf"/>
</dbReference>
<gene>
    <name evidence="2" type="ORF">PEVE_00033219</name>
</gene>
<dbReference type="Proteomes" id="UP001159427">
    <property type="component" value="Unassembled WGS sequence"/>
</dbReference>
<comment type="caution">
    <text evidence="2">The sequence shown here is derived from an EMBL/GenBank/DDBJ whole genome shotgun (WGS) entry which is preliminary data.</text>
</comment>
<feature type="non-terminal residue" evidence="2">
    <location>
        <position position="1"/>
    </location>
</feature>
<feature type="compositionally biased region" description="Acidic residues" evidence="1">
    <location>
        <begin position="199"/>
        <end position="209"/>
    </location>
</feature>
<evidence type="ECO:0000313" key="2">
    <source>
        <dbReference type="EMBL" id="CAH3028126.1"/>
    </source>
</evidence>
<reference evidence="2 3" key="1">
    <citation type="submission" date="2022-05" db="EMBL/GenBank/DDBJ databases">
        <authorList>
            <consortium name="Genoscope - CEA"/>
            <person name="William W."/>
        </authorList>
    </citation>
    <scope>NUCLEOTIDE SEQUENCE [LARGE SCALE GENOMIC DNA]</scope>
</reference>
<keyword evidence="3" id="KW-1185">Reference proteome</keyword>
<accession>A0ABN8MF77</accession>
<feature type="region of interest" description="Disordered" evidence="1">
    <location>
        <begin position="173"/>
        <end position="209"/>
    </location>
</feature>
<sequence>ELIYLWNGFKVLSHRPDLVEPLMNLVENSLHKLHKEKDDYGSYLDDWCLGKLLQAMCCRCLNRKREAMEYLKGALSRSKDLSNDSYLAPYTCAEIGFLYLEEGDLELAREHLERARKHQDHLLQSLLHLRIHAALQKIENYSIQNELFGVGGEFARPNQALVIKEDLEESGNESEFFDAEEDWDDCRPRQDSNSSFDIISDDELDTIIS</sequence>
<name>A0ABN8MF77_9CNID</name>
<dbReference type="Gene3D" id="1.25.40.10">
    <property type="entry name" value="Tetratricopeptide repeat domain"/>
    <property type="match status" value="1"/>
</dbReference>
<dbReference type="EMBL" id="CALNXI010000492">
    <property type="protein sequence ID" value="CAH3028126.1"/>
    <property type="molecule type" value="Genomic_DNA"/>
</dbReference>
<proteinExistence type="predicted"/>
<dbReference type="InterPro" id="IPR019412">
    <property type="entry name" value="IML2/TPR_39"/>
</dbReference>